<feature type="compositionally biased region" description="Basic and acidic residues" evidence="1">
    <location>
        <begin position="13"/>
        <end position="36"/>
    </location>
</feature>
<name>A0A084B1U1_STACB</name>
<dbReference type="Proteomes" id="UP000028045">
    <property type="component" value="Unassembled WGS sequence"/>
</dbReference>
<evidence type="ECO:0000313" key="2">
    <source>
        <dbReference type="EMBL" id="KEY71520.1"/>
    </source>
</evidence>
<dbReference type="EMBL" id="KL648277">
    <property type="protein sequence ID" value="KEY71520.1"/>
    <property type="molecule type" value="Genomic_DNA"/>
</dbReference>
<evidence type="ECO:0000313" key="3">
    <source>
        <dbReference type="Proteomes" id="UP000028045"/>
    </source>
</evidence>
<feature type="region of interest" description="Disordered" evidence="1">
    <location>
        <begin position="1"/>
        <end position="87"/>
    </location>
</feature>
<keyword evidence="3" id="KW-1185">Reference proteome</keyword>
<dbReference type="HOGENOM" id="CLU_1511567_0_0_1"/>
<accession>A0A084B1U1</accession>
<proteinExistence type="predicted"/>
<gene>
    <name evidence="2" type="ORF">S7711_11334</name>
</gene>
<feature type="compositionally biased region" description="Basic and acidic residues" evidence="1">
    <location>
        <begin position="75"/>
        <end position="87"/>
    </location>
</feature>
<organism evidence="2 3">
    <name type="scientific">Stachybotrys chartarum (strain CBS 109288 / IBT 7711)</name>
    <name type="common">Toxic black mold</name>
    <name type="synonym">Stilbospora chartarum</name>
    <dbReference type="NCBI Taxonomy" id="1280523"/>
    <lineage>
        <taxon>Eukaryota</taxon>
        <taxon>Fungi</taxon>
        <taxon>Dikarya</taxon>
        <taxon>Ascomycota</taxon>
        <taxon>Pezizomycotina</taxon>
        <taxon>Sordariomycetes</taxon>
        <taxon>Hypocreomycetidae</taxon>
        <taxon>Hypocreales</taxon>
        <taxon>Stachybotryaceae</taxon>
        <taxon>Stachybotrys</taxon>
    </lineage>
</organism>
<protein>
    <submittedName>
        <fullName evidence="2">Uncharacterized protein</fullName>
    </submittedName>
</protein>
<dbReference type="AlphaFoldDB" id="A0A084B1U1"/>
<sequence length="178" mass="19621">MMKNPPRGGDGITSDRDEAVSPHEDRETIASRHVEDVAGAQRGGTKDTNQSLVPPRNLKSAANEEPLDGCIEDPGTIREKKGRRGRPERQKIWSAYNRLNRYVMIVSRCGGDWLVEAKSLQNANPLRRATVIKAASEALHAPTNDDKTAMHEMALVVARAARDRNELHGGRATPKLKV</sequence>
<reference evidence="2 3" key="1">
    <citation type="journal article" date="2014" name="BMC Genomics">
        <title>Comparative genome sequencing reveals chemotype-specific gene clusters in the toxigenic black mold Stachybotrys.</title>
        <authorList>
            <person name="Semeiks J."/>
            <person name="Borek D."/>
            <person name="Otwinowski Z."/>
            <person name="Grishin N.V."/>
        </authorList>
    </citation>
    <scope>NUCLEOTIDE SEQUENCE [LARGE SCALE GENOMIC DNA]</scope>
    <source>
        <strain evidence="3">CBS 109288 / IBT 7711</strain>
    </source>
</reference>
<evidence type="ECO:0000256" key="1">
    <source>
        <dbReference type="SAM" id="MobiDB-lite"/>
    </source>
</evidence>